<evidence type="ECO:0000313" key="2">
    <source>
        <dbReference type="EMBL" id="TWH69499.1"/>
    </source>
</evidence>
<feature type="compositionally biased region" description="Polar residues" evidence="1">
    <location>
        <begin position="1"/>
        <end position="18"/>
    </location>
</feature>
<dbReference type="EMBL" id="VLKE01000001">
    <property type="protein sequence ID" value="TWH69499.1"/>
    <property type="molecule type" value="Genomic_DNA"/>
</dbReference>
<gene>
    <name evidence="2" type="ORF">JD77_04509</name>
</gene>
<sequence>MLTSRGSQAHQVPQTSRPQIDPVAMATPVRVTPISAPARANRSQRRSPPIRYAPPPASTTANAAYATQATGTWTYISRCAWPCTSSGGATQPPATVAAAASPPANHAMLRRAAAALAVSATRSTLRARMISLSAPRGAGSRVVVKQTIARCDQ</sequence>
<evidence type="ECO:0000313" key="3">
    <source>
        <dbReference type="Proteomes" id="UP000319825"/>
    </source>
</evidence>
<dbReference type="Proteomes" id="UP000319825">
    <property type="component" value="Unassembled WGS sequence"/>
</dbReference>
<comment type="caution">
    <text evidence="2">The sequence shown here is derived from an EMBL/GenBank/DDBJ whole genome shotgun (WGS) entry which is preliminary data.</text>
</comment>
<proteinExistence type="predicted"/>
<protein>
    <submittedName>
        <fullName evidence="2">Uncharacterized protein</fullName>
    </submittedName>
</protein>
<accession>A0A562IEP0</accession>
<reference evidence="2 3" key="1">
    <citation type="submission" date="2019-07" db="EMBL/GenBank/DDBJ databases">
        <title>R&amp;d 2014.</title>
        <authorList>
            <person name="Klenk H.-P."/>
        </authorList>
    </citation>
    <scope>NUCLEOTIDE SEQUENCE [LARGE SCALE GENOMIC DNA]</scope>
    <source>
        <strain evidence="2 3">DSM 43868</strain>
    </source>
</reference>
<keyword evidence="3" id="KW-1185">Reference proteome</keyword>
<name>A0A562IEP0_MICOL</name>
<feature type="region of interest" description="Disordered" evidence="1">
    <location>
        <begin position="1"/>
        <end position="60"/>
    </location>
</feature>
<organism evidence="2 3">
    <name type="scientific">Micromonospora olivasterospora</name>
    <dbReference type="NCBI Taxonomy" id="1880"/>
    <lineage>
        <taxon>Bacteria</taxon>
        <taxon>Bacillati</taxon>
        <taxon>Actinomycetota</taxon>
        <taxon>Actinomycetes</taxon>
        <taxon>Micromonosporales</taxon>
        <taxon>Micromonosporaceae</taxon>
        <taxon>Micromonospora</taxon>
    </lineage>
</organism>
<dbReference type="AlphaFoldDB" id="A0A562IEP0"/>
<evidence type="ECO:0000256" key="1">
    <source>
        <dbReference type="SAM" id="MobiDB-lite"/>
    </source>
</evidence>